<dbReference type="CDD" id="cd00093">
    <property type="entry name" value="HTH_XRE"/>
    <property type="match status" value="1"/>
</dbReference>
<gene>
    <name evidence="2" type="ORF">GCM10010246_12500</name>
</gene>
<proteinExistence type="predicted"/>
<dbReference type="RefSeq" id="WP_346173450.1">
    <property type="nucleotide sequence ID" value="NZ_BAAASD010000004.1"/>
</dbReference>
<name>A0ABP5SH02_9ACTN</name>
<dbReference type="Proteomes" id="UP001500253">
    <property type="component" value="Unassembled WGS sequence"/>
</dbReference>
<dbReference type="SMART" id="SM00530">
    <property type="entry name" value="HTH_XRE"/>
    <property type="match status" value="1"/>
</dbReference>
<reference evidence="3" key="1">
    <citation type="journal article" date="2019" name="Int. J. Syst. Evol. Microbiol.">
        <title>The Global Catalogue of Microorganisms (GCM) 10K type strain sequencing project: providing services to taxonomists for standard genome sequencing and annotation.</title>
        <authorList>
            <consortium name="The Broad Institute Genomics Platform"/>
            <consortium name="The Broad Institute Genome Sequencing Center for Infectious Disease"/>
            <person name="Wu L."/>
            <person name="Ma J."/>
        </authorList>
    </citation>
    <scope>NUCLEOTIDE SEQUENCE [LARGE SCALE GENOMIC DNA]</scope>
    <source>
        <strain evidence="3">JCM 4316</strain>
    </source>
</reference>
<dbReference type="PROSITE" id="PS50943">
    <property type="entry name" value="HTH_CROC1"/>
    <property type="match status" value="1"/>
</dbReference>
<evidence type="ECO:0000313" key="3">
    <source>
        <dbReference type="Proteomes" id="UP001500253"/>
    </source>
</evidence>
<comment type="caution">
    <text evidence="2">The sequence shown here is derived from an EMBL/GenBank/DDBJ whole genome shotgun (WGS) entry which is preliminary data.</text>
</comment>
<evidence type="ECO:0000313" key="2">
    <source>
        <dbReference type="EMBL" id="GAA2330942.1"/>
    </source>
</evidence>
<dbReference type="Gene3D" id="1.10.260.40">
    <property type="entry name" value="lambda repressor-like DNA-binding domains"/>
    <property type="match status" value="1"/>
</dbReference>
<dbReference type="InterPro" id="IPR010982">
    <property type="entry name" value="Lambda_DNA-bd_dom_sf"/>
</dbReference>
<keyword evidence="3" id="KW-1185">Reference proteome</keyword>
<feature type="domain" description="HTH cro/C1-type" evidence="1">
    <location>
        <begin position="44"/>
        <end position="87"/>
    </location>
</feature>
<organism evidence="2 3">
    <name type="scientific">Streptomyces cuspidosporus</name>
    <dbReference type="NCBI Taxonomy" id="66882"/>
    <lineage>
        <taxon>Bacteria</taxon>
        <taxon>Bacillati</taxon>
        <taxon>Actinomycetota</taxon>
        <taxon>Actinomycetes</taxon>
        <taxon>Kitasatosporales</taxon>
        <taxon>Streptomycetaceae</taxon>
        <taxon>Streptomyces</taxon>
    </lineage>
</organism>
<sequence>MPLNRPKARTRPLQSTDAACLFGRRLQRLIEAARLEGSDRFTDTDIAEYVGVSGQYIRNLRSGKSMPSVAKAQRLAEFFGVNHADYFLKPDDDPSVLAAERRLRTSEGVQTARDSKPVDEQRWRRLCEDHGVQEIALRAGQLSPEARSAVLGIVEDLIRSEALPDRRVDE</sequence>
<dbReference type="EMBL" id="BAAASD010000004">
    <property type="protein sequence ID" value="GAA2330942.1"/>
    <property type="molecule type" value="Genomic_DNA"/>
</dbReference>
<dbReference type="SUPFAM" id="SSF47413">
    <property type="entry name" value="lambda repressor-like DNA-binding domains"/>
    <property type="match status" value="1"/>
</dbReference>
<evidence type="ECO:0000259" key="1">
    <source>
        <dbReference type="PROSITE" id="PS50943"/>
    </source>
</evidence>
<dbReference type="InterPro" id="IPR001387">
    <property type="entry name" value="Cro/C1-type_HTH"/>
</dbReference>
<protein>
    <recommendedName>
        <fullName evidence="1">HTH cro/C1-type domain-containing protein</fullName>
    </recommendedName>
</protein>
<dbReference type="Pfam" id="PF01381">
    <property type="entry name" value="HTH_3"/>
    <property type="match status" value="1"/>
</dbReference>
<accession>A0ABP5SH02</accession>